<dbReference type="GeneID" id="36333591"/>
<feature type="transmembrane region" description="Helical" evidence="6">
    <location>
        <begin position="315"/>
        <end position="337"/>
    </location>
</feature>
<dbReference type="PANTHER" id="PTHR23507:SF1">
    <property type="entry name" value="FI18259P1-RELATED"/>
    <property type="match status" value="1"/>
</dbReference>
<accession>A0A1X6N9T0</accession>
<dbReference type="PANTHER" id="PTHR23507">
    <property type="entry name" value="ZGC:174356"/>
    <property type="match status" value="1"/>
</dbReference>
<reference evidence="7 8" key="1">
    <citation type="submission" date="2017-04" db="EMBL/GenBank/DDBJ databases">
        <title>Genome Sequence of the Model Brown-Rot Fungus Postia placenta SB12.</title>
        <authorList>
            <consortium name="DOE Joint Genome Institute"/>
            <person name="Gaskell J."/>
            <person name="Kersten P."/>
            <person name="Larrondo L.F."/>
            <person name="Canessa P."/>
            <person name="Martinez D."/>
            <person name="Hibbett D."/>
            <person name="Schmoll M."/>
            <person name="Kubicek C.P."/>
            <person name="Martinez A.T."/>
            <person name="Yadav J."/>
            <person name="Master E."/>
            <person name="Magnuson J.K."/>
            <person name="James T."/>
            <person name="Yaver D."/>
            <person name="Berka R."/>
            <person name="Labutti K."/>
            <person name="Lipzen A."/>
            <person name="Aerts A."/>
            <person name="Barry K."/>
            <person name="Henrissat B."/>
            <person name="Blanchette R."/>
            <person name="Grigoriev I."/>
            <person name="Cullen D."/>
        </authorList>
    </citation>
    <scope>NUCLEOTIDE SEQUENCE [LARGE SCALE GENOMIC DNA]</scope>
    <source>
        <strain evidence="7 8">MAD-698-R-SB12</strain>
    </source>
</reference>
<feature type="transmembrane region" description="Helical" evidence="6">
    <location>
        <begin position="108"/>
        <end position="126"/>
    </location>
</feature>
<keyword evidence="4 6" id="KW-0472">Membrane</keyword>
<feature type="transmembrane region" description="Helical" evidence="6">
    <location>
        <begin position="249"/>
        <end position="274"/>
    </location>
</feature>
<evidence type="ECO:0008006" key="9">
    <source>
        <dbReference type="Google" id="ProtNLM"/>
    </source>
</evidence>
<dbReference type="GO" id="GO:0016020">
    <property type="term" value="C:membrane"/>
    <property type="evidence" value="ECO:0007669"/>
    <property type="project" value="UniProtKB-SubCell"/>
</dbReference>
<sequence>MSVSRNNSLLRLGTASRSQSRRPSRPRTSRDPSRASIPYLPQGPEALINPDGQIGEDAVELLQEFVHPHRHESESTLVEEVPEEDDQAPDSHATWRQSLPWWKRPSPMWFLILIPLASVAMSATMAPRIEIYTRLVCDAYRPEYTVGRGKDRLPNPDVVFSPSVILDDKTYELCVADPVVQKAVAKLSLSMITTMGVLGCLTTGWWGSLSDRFGRMKVMGFAAFGILITDFTFIFVAKFSRALPGGYHFLLLGPLVEGLLGGFSTVSAAIHAYIADCTDSATRARAFSLFVGLMFIGVSIGPSAASLLISATGTVLSVFYVAAAVHIAYSIVIWFVIPESLSPAQRAQARKLHEEELSQLQAARAKGGAGVWLRWAFGFLSPLTLFFPSAKSANVGTSGANPLKTKRQGLGLVLVAGGYVCIMMLMGSLTSKMQYTTLAFGWDSKNIGYWTSIIGAARAFHLTVVLPIAIYLCQPKTPAIHLPVEPDEPLSPTADSSPATARPASEVDAPHSAPPVSPRRHHSPTFDLTVVRVSLAIDLVAYVLMASATNGTLYTVYSVLGSFGGGAAPALQSLASTLYAQNGGKELGKLFGAFGVLQAISSQVVGPSIYGVVYLRTVATFPKAVFFVSAGNLALAIVLLSCIRLLPTSQGDEESVEATVDVSAVRREETLVDVQGPLIVVEDEDELRGRKPDVKVTVTAAE</sequence>
<dbReference type="EMBL" id="KZ110593">
    <property type="protein sequence ID" value="OSX65408.1"/>
    <property type="molecule type" value="Genomic_DNA"/>
</dbReference>
<dbReference type="Pfam" id="PF07690">
    <property type="entry name" value="MFS_1"/>
    <property type="match status" value="1"/>
</dbReference>
<feature type="transmembrane region" description="Helical" evidence="6">
    <location>
        <begin position="625"/>
        <end position="646"/>
    </location>
</feature>
<evidence type="ECO:0000313" key="7">
    <source>
        <dbReference type="EMBL" id="OSX65408.1"/>
    </source>
</evidence>
<feature type="transmembrane region" description="Helical" evidence="6">
    <location>
        <begin position="590"/>
        <end position="613"/>
    </location>
</feature>
<dbReference type="Gene3D" id="1.20.1250.20">
    <property type="entry name" value="MFS general substrate transporter like domains"/>
    <property type="match status" value="2"/>
</dbReference>
<dbReference type="GO" id="GO:0022857">
    <property type="term" value="F:transmembrane transporter activity"/>
    <property type="evidence" value="ECO:0007669"/>
    <property type="project" value="InterPro"/>
</dbReference>
<protein>
    <recommendedName>
        <fullName evidence="9">Major facilitator superfamily (MFS) profile domain-containing protein</fullName>
    </recommendedName>
</protein>
<dbReference type="Proteomes" id="UP000194127">
    <property type="component" value="Unassembled WGS sequence"/>
</dbReference>
<dbReference type="RefSeq" id="XP_024342202.1">
    <property type="nucleotide sequence ID" value="XM_024488642.1"/>
</dbReference>
<organism evidence="7 8">
    <name type="scientific">Postia placenta MAD-698-R-SB12</name>
    <dbReference type="NCBI Taxonomy" id="670580"/>
    <lineage>
        <taxon>Eukaryota</taxon>
        <taxon>Fungi</taxon>
        <taxon>Dikarya</taxon>
        <taxon>Basidiomycota</taxon>
        <taxon>Agaricomycotina</taxon>
        <taxon>Agaricomycetes</taxon>
        <taxon>Polyporales</taxon>
        <taxon>Adustoporiaceae</taxon>
        <taxon>Rhodonia</taxon>
    </lineage>
</organism>
<feature type="region of interest" description="Disordered" evidence="5">
    <location>
        <begin position="483"/>
        <end position="521"/>
    </location>
</feature>
<dbReference type="InterPro" id="IPR036259">
    <property type="entry name" value="MFS_trans_sf"/>
</dbReference>
<feature type="transmembrane region" description="Helical" evidence="6">
    <location>
        <begin position="410"/>
        <end position="429"/>
    </location>
</feature>
<feature type="transmembrane region" description="Helical" evidence="6">
    <location>
        <begin position="218"/>
        <end position="237"/>
    </location>
</feature>
<dbReference type="AlphaFoldDB" id="A0A1X6N9T0"/>
<evidence type="ECO:0000256" key="1">
    <source>
        <dbReference type="ARBA" id="ARBA00004141"/>
    </source>
</evidence>
<gene>
    <name evidence="7" type="ORF">POSPLADRAFT_1179115</name>
</gene>
<keyword evidence="2 6" id="KW-0812">Transmembrane</keyword>
<evidence type="ECO:0000256" key="5">
    <source>
        <dbReference type="SAM" id="MobiDB-lite"/>
    </source>
</evidence>
<evidence type="ECO:0000256" key="2">
    <source>
        <dbReference type="ARBA" id="ARBA00022692"/>
    </source>
</evidence>
<feature type="transmembrane region" description="Helical" evidence="6">
    <location>
        <begin position="187"/>
        <end position="206"/>
    </location>
</feature>
<evidence type="ECO:0000256" key="6">
    <source>
        <dbReference type="SAM" id="Phobius"/>
    </source>
</evidence>
<keyword evidence="3 6" id="KW-1133">Transmembrane helix</keyword>
<feature type="region of interest" description="Disordered" evidence="5">
    <location>
        <begin position="1"/>
        <end position="51"/>
    </location>
</feature>
<keyword evidence="8" id="KW-1185">Reference proteome</keyword>
<evidence type="ECO:0000313" key="8">
    <source>
        <dbReference type="Proteomes" id="UP000194127"/>
    </source>
</evidence>
<comment type="subcellular location">
    <subcellularLocation>
        <location evidence="1">Membrane</location>
        <topology evidence="1">Multi-pass membrane protein</topology>
    </subcellularLocation>
</comment>
<evidence type="ECO:0000256" key="4">
    <source>
        <dbReference type="ARBA" id="ARBA00023136"/>
    </source>
</evidence>
<feature type="region of interest" description="Disordered" evidence="5">
    <location>
        <begin position="71"/>
        <end position="91"/>
    </location>
</feature>
<evidence type="ECO:0000256" key="3">
    <source>
        <dbReference type="ARBA" id="ARBA00022989"/>
    </source>
</evidence>
<name>A0A1X6N9T0_9APHY</name>
<proteinExistence type="predicted"/>
<dbReference type="OrthoDB" id="3026777at2759"/>
<dbReference type="SUPFAM" id="SSF103473">
    <property type="entry name" value="MFS general substrate transporter"/>
    <property type="match status" value="2"/>
</dbReference>
<feature type="transmembrane region" description="Helical" evidence="6">
    <location>
        <begin position="449"/>
        <end position="473"/>
    </location>
</feature>
<feature type="transmembrane region" description="Helical" evidence="6">
    <location>
        <begin position="286"/>
        <end position="309"/>
    </location>
</feature>
<feature type="transmembrane region" description="Helical" evidence="6">
    <location>
        <begin position="554"/>
        <end position="578"/>
    </location>
</feature>
<dbReference type="InterPro" id="IPR011701">
    <property type="entry name" value="MFS"/>
</dbReference>